<dbReference type="InterPro" id="IPR038765">
    <property type="entry name" value="Papain-like_cys_pep_sf"/>
</dbReference>
<organism evidence="5 6">
    <name type="scientific">Cuscuta europaea</name>
    <name type="common">European dodder</name>
    <dbReference type="NCBI Taxonomy" id="41803"/>
    <lineage>
        <taxon>Eukaryota</taxon>
        <taxon>Viridiplantae</taxon>
        <taxon>Streptophyta</taxon>
        <taxon>Embryophyta</taxon>
        <taxon>Tracheophyta</taxon>
        <taxon>Spermatophyta</taxon>
        <taxon>Magnoliopsida</taxon>
        <taxon>eudicotyledons</taxon>
        <taxon>Gunneridae</taxon>
        <taxon>Pentapetalae</taxon>
        <taxon>asterids</taxon>
        <taxon>lamiids</taxon>
        <taxon>Solanales</taxon>
        <taxon>Convolvulaceae</taxon>
        <taxon>Cuscuteae</taxon>
        <taxon>Cuscuta</taxon>
        <taxon>Cuscuta subgen. Cuscuta</taxon>
    </lineage>
</organism>
<evidence type="ECO:0000259" key="4">
    <source>
        <dbReference type="Pfam" id="PF02902"/>
    </source>
</evidence>
<keyword evidence="3" id="KW-0378">Hydrolase</keyword>
<comment type="caution">
    <text evidence="5">The sequence shown here is derived from an EMBL/GenBank/DDBJ whole genome shotgun (WGS) entry which is preliminary data.</text>
</comment>
<keyword evidence="6" id="KW-1185">Reference proteome</keyword>
<evidence type="ECO:0000256" key="3">
    <source>
        <dbReference type="ARBA" id="ARBA00022801"/>
    </source>
</evidence>
<dbReference type="EMBL" id="CAMAPE010000025">
    <property type="protein sequence ID" value="CAH9090647.1"/>
    <property type="molecule type" value="Genomic_DNA"/>
</dbReference>
<dbReference type="SUPFAM" id="SSF54001">
    <property type="entry name" value="Cysteine proteinases"/>
    <property type="match status" value="1"/>
</dbReference>
<dbReference type="OrthoDB" id="1680482at2759"/>
<sequence>MVRVYDSMRSGRTVASIKDSWERLPHLLRIITWRTEDDLAGDLFPLEVVVVDGVPQQRGGGCGMMVLSFAEHLMLELPFILGCEYENMAKKRCEFANRLWNLKNDVE</sequence>
<keyword evidence="2" id="KW-0645">Protease</keyword>
<evidence type="ECO:0000256" key="2">
    <source>
        <dbReference type="ARBA" id="ARBA00022670"/>
    </source>
</evidence>
<reference evidence="5" key="1">
    <citation type="submission" date="2022-07" db="EMBL/GenBank/DDBJ databases">
        <authorList>
            <person name="Macas J."/>
            <person name="Novak P."/>
            <person name="Neumann P."/>
        </authorList>
    </citation>
    <scope>NUCLEOTIDE SEQUENCE</scope>
</reference>
<evidence type="ECO:0000313" key="6">
    <source>
        <dbReference type="Proteomes" id="UP001152484"/>
    </source>
</evidence>
<dbReference type="GO" id="GO:0008234">
    <property type="term" value="F:cysteine-type peptidase activity"/>
    <property type="evidence" value="ECO:0007669"/>
    <property type="project" value="InterPro"/>
</dbReference>
<comment type="similarity">
    <text evidence="1">Belongs to the peptidase C48 family.</text>
</comment>
<dbReference type="AlphaFoldDB" id="A0A9P1EAD6"/>
<protein>
    <recommendedName>
        <fullName evidence="4">Ubiquitin-like protease family profile domain-containing protein</fullName>
    </recommendedName>
</protein>
<feature type="domain" description="Ubiquitin-like protease family profile" evidence="4">
    <location>
        <begin position="3"/>
        <end position="96"/>
    </location>
</feature>
<name>A0A9P1EAD6_CUSEU</name>
<dbReference type="Gene3D" id="3.40.395.10">
    <property type="entry name" value="Adenoviral Proteinase, Chain A"/>
    <property type="match status" value="1"/>
</dbReference>
<evidence type="ECO:0000256" key="1">
    <source>
        <dbReference type="ARBA" id="ARBA00005234"/>
    </source>
</evidence>
<dbReference type="Pfam" id="PF02902">
    <property type="entry name" value="Peptidase_C48"/>
    <property type="match status" value="1"/>
</dbReference>
<gene>
    <name evidence="5" type="ORF">CEURO_LOCUS11289</name>
</gene>
<dbReference type="GO" id="GO:0006508">
    <property type="term" value="P:proteolysis"/>
    <property type="evidence" value="ECO:0007669"/>
    <property type="project" value="UniProtKB-KW"/>
</dbReference>
<dbReference type="Proteomes" id="UP001152484">
    <property type="component" value="Unassembled WGS sequence"/>
</dbReference>
<evidence type="ECO:0000313" key="5">
    <source>
        <dbReference type="EMBL" id="CAH9090647.1"/>
    </source>
</evidence>
<proteinExistence type="inferred from homology"/>
<accession>A0A9P1EAD6</accession>
<dbReference type="InterPro" id="IPR003653">
    <property type="entry name" value="Peptidase_C48_C"/>
</dbReference>